<evidence type="ECO:0000256" key="6">
    <source>
        <dbReference type="ARBA" id="ARBA00023157"/>
    </source>
</evidence>
<dbReference type="AlphaFoldDB" id="A0A182JDD9"/>
<dbReference type="InterPro" id="IPR001254">
    <property type="entry name" value="Trypsin_dom"/>
</dbReference>
<evidence type="ECO:0000256" key="9">
    <source>
        <dbReference type="SAM" id="SignalP"/>
    </source>
</evidence>
<dbReference type="InterPro" id="IPR050430">
    <property type="entry name" value="Peptidase_S1"/>
</dbReference>
<organism evidence="11">
    <name type="scientific">Anopheles atroparvus</name>
    <name type="common">European mosquito</name>
    <dbReference type="NCBI Taxonomy" id="41427"/>
    <lineage>
        <taxon>Eukaryota</taxon>
        <taxon>Metazoa</taxon>
        <taxon>Ecdysozoa</taxon>
        <taxon>Arthropoda</taxon>
        <taxon>Hexapoda</taxon>
        <taxon>Insecta</taxon>
        <taxon>Pterygota</taxon>
        <taxon>Neoptera</taxon>
        <taxon>Endopterygota</taxon>
        <taxon>Diptera</taxon>
        <taxon>Nematocera</taxon>
        <taxon>Culicoidea</taxon>
        <taxon>Culicidae</taxon>
        <taxon>Anophelinae</taxon>
        <taxon>Anopheles</taxon>
    </lineage>
</organism>
<evidence type="ECO:0000256" key="5">
    <source>
        <dbReference type="ARBA" id="ARBA00022825"/>
    </source>
</evidence>
<evidence type="ECO:0000313" key="11">
    <source>
        <dbReference type="EnsemblMetazoa" id="AATE015970-PA.1"/>
    </source>
</evidence>
<dbReference type="CDD" id="cd00190">
    <property type="entry name" value="Tryp_SPc"/>
    <property type="match status" value="1"/>
</dbReference>
<reference evidence="12" key="1">
    <citation type="submission" date="2021-09" db="EMBL/GenBank/DDBJ databases">
        <authorList>
            <consortium name="Infravec"/>
            <person name="Campbell I L."/>
            <person name="Maslen G."/>
            <person name="Yates A."/>
        </authorList>
    </citation>
    <scope>NUCLEOTIDE SEQUENCE [LARGE SCALE GENOMIC DNA]</scope>
    <source>
        <strain evidence="12">Infravec2 EBRE</strain>
    </source>
</reference>
<accession>A0A182JDD9</accession>
<dbReference type="FunFam" id="2.40.10.10:FF:000068">
    <property type="entry name" value="transmembrane protease serine 2"/>
    <property type="match status" value="1"/>
</dbReference>
<evidence type="ECO:0000259" key="10">
    <source>
        <dbReference type="PROSITE" id="PS50240"/>
    </source>
</evidence>
<keyword evidence="2 8" id="KW-0645">Protease</keyword>
<dbReference type="PROSITE" id="PS00134">
    <property type="entry name" value="TRYPSIN_HIS"/>
    <property type="match status" value="1"/>
</dbReference>
<comment type="similarity">
    <text evidence="7">Belongs to the peptidase S1 family. CLIP subfamily.</text>
</comment>
<feature type="signal peptide" evidence="9">
    <location>
        <begin position="1"/>
        <end position="16"/>
    </location>
</feature>
<keyword evidence="4 8" id="KW-0378">Hydrolase</keyword>
<evidence type="ECO:0000256" key="7">
    <source>
        <dbReference type="ARBA" id="ARBA00024195"/>
    </source>
</evidence>
<dbReference type="InterPro" id="IPR001314">
    <property type="entry name" value="Peptidase_S1A"/>
</dbReference>
<dbReference type="InterPro" id="IPR033116">
    <property type="entry name" value="TRYPSIN_SER"/>
</dbReference>
<dbReference type="Gene3D" id="2.40.10.10">
    <property type="entry name" value="Trypsin-like serine proteases"/>
    <property type="match status" value="2"/>
</dbReference>
<keyword evidence="3" id="KW-0222">Digestion</keyword>
<dbReference type="PANTHER" id="PTHR24276:SF91">
    <property type="entry name" value="AT26814P-RELATED"/>
    <property type="match status" value="1"/>
</dbReference>
<dbReference type="GO" id="GO:0005576">
    <property type="term" value="C:extracellular region"/>
    <property type="evidence" value="ECO:0007669"/>
    <property type="project" value="UniProtKB-SubCell"/>
</dbReference>
<dbReference type="Pfam" id="PF00089">
    <property type="entry name" value="Trypsin"/>
    <property type="match status" value="1"/>
</dbReference>
<dbReference type="InterPro" id="IPR018114">
    <property type="entry name" value="TRYPSIN_HIS"/>
</dbReference>
<keyword evidence="6" id="KW-1015">Disulfide bond</keyword>
<sequence length="289" mass="31538">MRQLFLLAILIGGVVCATIDQHYYFSRQPKLFRLLVKYRMWPKNTSTNNEQPTKDLTVPTPFIYGGESASIESFPYQLSLRLEGTHICGASVIAERWALTAAHCLDHAVYPAGITLRGGSPHRLAGGYIFHADQYTLHPKFNGQTLDYDVAVVHVKESFFIDLIQAVSMADTSTIYPVPSAAIVTGWGFSDDAYSPVILQSLQVYIQENAVCMTAWIDQRTDRMICASGGAVGKDVCNGDSGGPLVLNGYQIGIVSFGSIPSCAVNEPGVYTSLTNDEIRGFIKLTTGI</sequence>
<evidence type="ECO:0000256" key="1">
    <source>
        <dbReference type="ARBA" id="ARBA00004239"/>
    </source>
</evidence>
<feature type="chain" id="PRO_5044551080" description="Peptidase S1 domain-containing protein" evidence="9">
    <location>
        <begin position="17"/>
        <end position="289"/>
    </location>
</feature>
<keyword evidence="5 8" id="KW-0720">Serine protease</keyword>
<reference evidence="11" key="2">
    <citation type="submission" date="2022-08" db="UniProtKB">
        <authorList>
            <consortium name="EnsemblMetazoa"/>
        </authorList>
    </citation>
    <scope>IDENTIFICATION</scope>
    <source>
        <strain evidence="11">EBRO</strain>
    </source>
</reference>
<keyword evidence="12" id="KW-1185">Reference proteome</keyword>
<dbReference type="InterPro" id="IPR043504">
    <property type="entry name" value="Peptidase_S1_PA_chymotrypsin"/>
</dbReference>
<evidence type="ECO:0000256" key="4">
    <source>
        <dbReference type="ARBA" id="ARBA00022801"/>
    </source>
</evidence>
<dbReference type="PANTHER" id="PTHR24276">
    <property type="entry name" value="POLYSERASE-RELATED"/>
    <property type="match status" value="1"/>
</dbReference>
<dbReference type="GO" id="GO:0006508">
    <property type="term" value="P:proteolysis"/>
    <property type="evidence" value="ECO:0007669"/>
    <property type="project" value="UniProtKB-KW"/>
</dbReference>
<proteinExistence type="inferred from homology"/>
<evidence type="ECO:0000256" key="3">
    <source>
        <dbReference type="ARBA" id="ARBA00022757"/>
    </source>
</evidence>
<evidence type="ECO:0000256" key="8">
    <source>
        <dbReference type="RuleBase" id="RU363034"/>
    </source>
</evidence>
<dbReference type="STRING" id="41427.A0A182JDD9"/>
<evidence type="ECO:0000313" key="12">
    <source>
        <dbReference type="Proteomes" id="UP000075880"/>
    </source>
</evidence>
<dbReference type="OrthoDB" id="10051896at2759"/>
<dbReference type="SMART" id="SM00020">
    <property type="entry name" value="Tryp_SPc"/>
    <property type="match status" value="1"/>
</dbReference>
<feature type="domain" description="Peptidase S1" evidence="10">
    <location>
        <begin position="63"/>
        <end position="288"/>
    </location>
</feature>
<keyword evidence="9" id="KW-0732">Signal</keyword>
<dbReference type="InterPro" id="IPR009003">
    <property type="entry name" value="Peptidase_S1_PA"/>
</dbReference>
<dbReference type="Proteomes" id="UP000075880">
    <property type="component" value="Unassembled WGS sequence"/>
</dbReference>
<dbReference type="PROSITE" id="PS00135">
    <property type="entry name" value="TRYPSIN_SER"/>
    <property type="match status" value="1"/>
</dbReference>
<evidence type="ECO:0000256" key="2">
    <source>
        <dbReference type="ARBA" id="ARBA00022670"/>
    </source>
</evidence>
<name>A0A182JDD9_ANOAO</name>
<dbReference type="GO" id="GO:0004252">
    <property type="term" value="F:serine-type endopeptidase activity"/>
    <property type="evidence" value="ECO:0007669"/>
    <property type="project" value="InterPro"/>
</dbReference>
<dbReference type="PROSITE" id="PS50240">
    <property type="entry name" value="TRYPSIN_DOM"/>
    <property type="match status" value="1"/>
</dbReference>
<dbReference type="FunFam" id="2.40.10.10:FF:000036">
    <property type="entry name" value="Trypsin beta"/>
    <property type="match status" value="1"/>
</dbReference>
<dbReference type="SUPFAM" id="SSF50494">
    <property type="entry name" value="Trypsin-like serine proteases"/>
    <property type="match status" value="1"/>
</dbReference>
<dbReference type="VEuPathDB" id="VectorBase:AATE015970"/>
<comment type="subcellular location">
    <subcellularLocation>
        <location evidence="1">Secreted</location>
        <location evidence="1">Extracellular space</location>
    </subcellularLocation>
</comment>
<dbReference type="EnsemblMetazoa" id="AATE015970-RA">
    <property type="protein sequence ID" value="AATE015970-PA.1"/>
    <property type="gene ID" value="AATE015970"/>
</dbReference>
<protein>
    <recommendedName>
        <fullName evidence="10">Peptidase S1 domain-containing protein</fullName>
    </recommendedName>
</protein>
<dbReference type="GO" id="GO:0007586">
    <property type="term" value="P:digestion"/>
    <property type="evidence" value="ECO:0007669"/>
    <property type="project" value="UniProtKB-KW"/>
</dbReference>
<dbReference type="PRINTS" id="PR00722">
    <property type="entry name" value="CHYMOTRYPSIN"/>
</dbReference>
<dbReference type="EnsemblMetazoa" id="ENSAATROPT005905">
    <property type="protein sequence ID" value="ENSAATROPP005392"/>
    <property type="gene ID" value="ENSAATROPG004783"/>
</dbReference>